<dbReference type="Proteomes" id="UP001174909">
    <property type="component" value="Unassembled WGS sequence"/>
</dbReference>
<proteinExistence type="predicted"/>
<feature type="chain" id="PRO_5041310086" evidence="1">
    <location>
        <begin position="25"/>
        <end position="538"/>
    </location>
</feature>
<dbReference type="GO" id="GO:0005975">
    <property type="term" value="P:carbohydrate metabolic process"/>
    <property type="evidence" value="ECO:0007669"/>
    <property type="project" value="InterPro"/>
</dbReference>
<dbReference type="PANTHER" id="PTHR42899:SF1">
    <property type="entry name" value="SPERMATOGENESIS-ASSOCIATED PROTEIN 20"/>
    <property type="match status" value="1"/>
</dbReference>
<evidence type="ECO:0000259" key="2">
    <source>
        <dbReference type="Pfam" id="PF03190"/>
    </source>
</evidence>
<name>A0AA35X2F1_GEOBA</name>
<dbReference type="Gene3D" id="3.40.30.10">
    <property type="entry name" value="Glutaredoxin"/>
    <property type="match status" value="1"/>
</dbReference>
<reference evidence="3" key="1">
    <citation type="submission" date="2023-03" db="EMBL/GenBank/DDBJ databases">
        <authorList>
            <person name="Steffen K."/>
            <person name="Cardenas P."/>
        </authorList>
    </citation>
    <scope>NUCLEOTIDE SEQUENCE</scope>
</reference>
<organism evidence="3 4">
    <name type="scientific">Geodia barretti</name>
    <name type="common">Barrett's horny sponge</name>
    <dbReference type="NCBI Taxonomy" id="519541"/>
    <lineage>
        <taxon>Eukaryota</taxon>
        <taxon>Metazoa</taxon>
        <taxon>Porifera</taxon>
        <taxon>Demospongiae</taxon>
        <taxon>Heteroscleromorpha</taxon>
        <taxon>Tetractinellida</taxon>
        <taxon>Astrophorina</taxon>
        <taxon>Geodiidae</taxon>
        <taxon>Geodia</taxon>
    </lineage>
</organism>
<dbReference type="Pfam" id="PF03190">
    <property type="entry name" value="Thioredox_DsbH"/>
    <property type="match status" value="1"/>
</dbReference>
<keyword evidence="4" id="KW-1185">Reference proteome</keyword>
<gene>
    <name evidence="3" type="ORF">GBAR_LOCUS19924</name>
</gene>
<dbReference type="SUPFAM" id="SSF52833">
    <property type="entry name" value="Thioredoxin-like"/>
    <property type="match status" value="1"/>
</dbReference>
<feature type="signal peptide" evidence="1">
    <location>
        <begin position="1"/>
        <end position="24"/>
    </location>
</feature>
<dbReference type="EMBL" id="CASHTH010002808">
    <property type="protein sequence ID" value="CAI8035530.1"/>
    <property type="molecule type" value="Genomic_DNA"/>
</dbReference>
<dbReference type="PANTHER" id="PTHR42899">
    <property type="entry name" value="SPERMATOGENESIS-ASSOCIATED PROTEIN 20"/>
    <property type="match status" value="1"/>
</dbReference>
<evidence type="ECO:0000256" key="1">
    <source>
        <dbReference type="SAM" id="SignalP"/>
    </source>
</evidence>
<comment type="caution">
    <text evidence="3">The sequence shown here is derived from an EMBL/GenBank/DDBJ whole genome shotgun (WGS) entry which is preliminary data.</text>
</comment>
<dbReference type="CDD" id="cd02955">
    <property type="entry name" value="SSP411"/>
    <property type="match status" value="1"/>
</dbReference>
<dbReference type="InterPro" id="IPR036249">
    <property type="entry name" value="Thioredoxin-like_sf"/>
</dbReference>
<feature type="domain" description="Spermatogenesis-associated protein 20-like TRX" evidence="2">
    <location>
        <begin position="65"/>
        <end position="227"/>
    </location>
</feature>
<sequence>MRTIMKAWLRVLLLSRRLLRSTSCAIGKREVTTLCRTSCIHFKRAGASTVTMATGADLPPVAKHQNRLAKEKSPYLLQHANNPVDWYPWGEEAFEKSRKENKPIFLSVGYSTCHWCHVMERESFENEDIAKILSEHFVSIKVDREERPDVDKVYMTFIQASQGGGGWPMSVFLTPELEPFLGGTYFPPEDHFNRPGFPTILRSIAKQWEKDEQGIRQKSAKVMAALQQMVEVASDEGEGPPGLNCVQKAYQALKAREDKQYGGFGSAPKFPQPVILGFLLKFYARYIGSEMGQSALDMVLVCLRAMNNGGIHDHIGQGFHRYSTDELWHVPHFEKMLYDQAQLACVYLDAYQEGGFYAAEDADSFPLASSEQKKEGAFCVWTEGEISSLLSSPLPSSSLTVADLFCHHYGVKSGGNVPSHKDPHGELSGQNVLIVRGSVEETANHFQLSVPVTVELLSKARDQLAQARRDRPKPLRDNKLVTSWNGLAISAFARGYQVLDEQDYLERALKALILYETSSTFRCLVGSVEVPTERALVC</sequence>
<dbReference type="AlphaFoldDB" id="A0AA35X2F1"/>
<keyword evidence="1" id="KW-0732">Signal</keyword>
<dbReference type="PIRSF" id="PIRSF006402">
    <property type="entry name" value="UCP006402_thioredoxin"/>
    <property type="match status" value="1"/>
</dbReference>
<evidence type="ECO:0000313" key="3">
    <source>
        <dbReference type="EMBL" id="CAI8035530.1"/>
    </source>
</evidence>
<dbReference type="InterPro" id="IPR024705">
    <property type="entry name" value="Ssp411"/>
</dbReference>
<dbReference type="InterPro" id="IPR008928">
    <property type="entry name" value="6-hairpin_glycosidase_sf"/>
</dbReference>
<accession>A0AA35X2F1</accession>
<dbReference type="SUPFAM" id="SSF48208">
    <property type="entry name" value="Six-hairpin glycosidases"/>
    <property type="match status" value="1"/>
</dbReference>
<protein>
    <submittedName>
        <fullName evidence="3">Spermatogenesis-associated protein 20</fullName>
    </submittedName>
</protein>
<evidence type="ECO:0000313" key="4">
    <source>
        <dbReference type="Proteomes" id="UP001174909"/>
    </source>
</evidence>
<dbReference type="InterPro" id="IPR004879">
    <property type="entry name" value="Ssp411-like_TRX"/>
</dbReference>